<sequence length="137" mass="15165">MTTQWSLDFCLVCDQQISGNEAYCSQGCRLADLDQHSSTSASAYPRESQLRSERRDNQITSAPPLAVAASRRQTIGKHLSSPRRGSLAQTNADSQSSSVESSSSLLASPSNQVKHELHDYTGYFDQVRDWKRRLVAS</sequence>
<keyword evidence="3" id="KW-1185">Reference proteome</keyword>
<dbReference type="EMBL" id="JAJTJA010000010">
    <property type="protein sequence ID" value="KAH8693095.1"/>
    <property type="molecule type" value="Genomic_DNA"/>
</dbReference>
<accession>A0AAD4KJV3</accession>
<evidence type="ECO:0000313" key="3">
    <source>
        <dbReference type="Proteomes" id="UP001201262"/>
    </source>
</evidence>
<dbReference type="Proteomes" id="UP001201262">
    <property type="component" value="Unassembled WGS sequence"/>
</dbReference>
<proteinExistence type="predicted"/>
<comment type="caution">
    <text evidence="2">The sequence shown here is derived from an EMBL/GenBank/DDBJ whole genome shotgun (WGS) entry which is preliminary data.</text>
</comment>
<organism evidence="2 3">
    <name type="scientific">Talaromyces proteolyticus</name>
    <dbReference type="NCBI Taxonomy" id="1131652"/>
    <lineage>
        <taxon>Eukaryota</taxon>
        <taxon>Fungi</taxon>
        <taxon>Dikarya</taxon>
        <taxon>Ascomycota</taxon>
        <taxon>Pezizomycotina</taxon>
        <taxon>Eurotiomycetes</taxon>
        <taxon>Eurotiomycetidae</taxon>
        <taxon>Eurotiales</taxon>
        <taxon>Trichocomaceae</taxon>
        <taxon>Talaromyces</taxon>
        <taxon>Talaromyces sect. Bacilispori</taxon>
    </lineage>
</organism>
<gene>
    <name evidence="2" type="ORF">BGW36DRAFT_302945</name>
</gene>
<dbReference type="InterPro" id="IPR024368">
    <property type="entry name" value="Ecl1/2/3"/>
</dbReference>
<reference evidence="2" key="1">
    <citation type="submission" date="2021-12" db="EMBL/GenBank/DDBJ databases">
        <title>Convergent genome expansion in fungi linked to evolution of root-endophyte symbiosis.</title>
        <authorList>
            <consortium name="DOE Joint Genome Institute"/>
            <person name="Ke Y.-H."/>
            <person name="Bonito G."/>
            <person name="Liao H.-L."/>
            <person name="Looney B."/>
            <person name="Rojas-Flechas A."/>
            <person name="Nash J."/>
            <person name="Hameed K."/>
            <person name="Schadt C."/>
            <person name="Martin F."/>
            <person name="Crous P.W."/>
            <person name="Miettinen O."/>
            <person name="Magnuson J.K."/>
            <person name="Labbe J."/>
            <person name="Jacobson D."/>
            <person name="Doktycz M.J."/>
            <person name="Veneault-Fourrey C."/>
            <person name="Kuo A."/>
            <person name="Mondo S."/>
            <person name="Calhoun S."/>
            <person name="Riley R."/>
            <person name="Ohm R."/>
            <person name="LaButti K."/>
            <person name="Andreopoulos B."/>
            <person name="Pangilinan J."/>
            <person name="Nolan M."/>
            <person name="Tritt A."/>
            <person name="Clum A."/>
            <person name="Lipzen A."/>
            <person name="Daum C."/>
            <person name="Barry K."/>
            <person name="Grigoriev I.V."/>
            <person name="Vilgalys R."/>
        </authorList>
    </citation>
    <scope>NUCLEOTIDE SEQUENCE</scope>
    <source>
        <strain evidence="2">PMI_201</strain>
    </source>
</reference>
<dbReference type="AlphaFoldDB" id="A0AAD4KJV3"/>
<evidence type="ECO:0000313" key="2">
    <source>
        <dbReference type="EMBL" id="KAH8693095.1"/>
    </source>
</evidence>
<feature type="compositionally biased region" description="Low complexity" evidence="1">
    <location>
        <begin position="94"/>
        <end position="110"/>
    </location>
</feature>
<dbReference type="RefSeq" id="XP_046068968.1">
    <property type="nucleotide sequence ID" value="XM_046211836.1"/>
</dbReference>
<feature type="region of interest" description="Disordered" evidence="1">
    <location>
        <begin position="36"/>
        <end position="112"/>
    </location>
</feature>
<dbReference type="GeneID" id="70242123"/>
<feature type="compositionally biased region" description="Basic and acidic residues" evidence="1">
    <location>
        <begin position="48"/>
        <end position="57"/>
    </location>
</feature>
<dbReference type="Pfam" id="PF12855">
    <property type="entry name" value="Ecl1"/>
    <property type="match status" value="1"/>
</dbReference>
<protein>
    <submittedName>
        <fullName evidence="2">Uncharacterized protein</fullName>
    </submittedName>
</protein>
<evidence type="ECO:0000256" key="1">
    <source>
        <dbReference type="SAM" id="MobiDB-lite"/>
    </source>
</evidence>
<name>A0AAD4KJV3_9EURO</name>